<dbReference type="EMBL" id="QGKV02000649">
    <property type="protein sequence ID" value="KAF3576525.1"/>
    <property type="molecule type" value="Genomic_DNA"/>
</dbReference>
<protein>
    <submittedName>
        <fullName evidence="1">Uncharacterized protein</fullName>
    </submittedName>
</protein>
<organism evidence="1 2">
    <name type="scientific">Brassica cretica</name>
    <name type="common">Mustard</name>
    <dbReference type="NCBI Taxonomy" id="69181"/>
    <lineage>
        <taxon>Eukaryota</taxon>
        <taxon>Viridiplantae</taxon>
        <taxon>Streptophyta</taxon>
        <taxon>Embryophyta</taxon>
        <taxon>Tracheophyta</taxon>
        <taxon>Spermatophyta</taxon>
        <taxon>Magnoliopsida</taxon>
        <taxon>eudicotyledons</taxon>
        <taxon>Gunneridae</taxon>
        <taxon>Pentapetalae</taxon>
        <taxon>rosids</taxon>
        <taxon>malvids</taxon>
        <taxon>Brassicales</taxon>
        <taxon>Brassicaceae</taxon>
        <taxon>Brassiceae</taxon>
        <taxon>Brassica</taxon>
    </lineage>
</organism>
<evidence type="ECO:0000313" key="1">
    <source>
        <dbReference type="EMBL" id="KAF3576525.1"/>
    </source>
</evidence>
<proteinExistence type="predicted"/>
<reference evidence="1 2" key="1">
    <citation type="journal article" date="2020" name="BMC Genomics">
        <title>Intraspecific diversification of the crop wild relative Brassica cretica Lam. using demographic model selection.</title>
        <authorList>
            <person name="Kioukis A."/>
            <person name="Michalopoulou V.A."/>
            <person name="Briers L."/>
            <person name="Pirintsos S."/>
            <person name="Studholme D.J."/>
            <person name="Pavlidis P."/>
            <person name="Sarris P.F."/>
        </authorList>
    </citation>
    <scope>NUCLEOTIDE SEQUENCE [LARGE SCALE GENOMIC DNA]</scope>
    <source>
        <strain evidence="2">cv. PFS-1207/04</strain>
    </source>
</reference>
<name>A0ABQ7DHG7_BRACR</name>
<sequence>MWDICEVPTRLPLPPVRPQFAYLDQTGPIQIYSLNLGLLSNFPLRANHPHVTKVNKERRLGLQPAIQNRQYASLASALEPVPDHTQISQYTVGSTALDPFQLLYNRLSSFRTQLSVNRPNQLSSPVTTRNRLVTVPYYPDDMSNMSVPSDQPDLGLIQFRLRDGNVTISPKPINLIFCFLLFLENNNFTTSLALVNTIVNW</sequence>
<keyword evidence="2" id="KW-1185">Reference proteome</keyword>
<accession>A0ABQ7DHG7</accession>
<dbReference type="Proteomes" id="UP000266723">
    <property type="component" value="Unassembled WGS sequence"/>
</dbReference>
<evidence type="ECO:0000313" key="2">
    <source>
        <dbReference type="Proteomes" id="UP000266723"/>
    </source>
</evidence>
<gene>
    <name evidence="1" type="ORF">DY000_02030396</name>
</gene>
<comment type="caution">
    <text evidence="1">The sequence shown here is derived from an EMBL/GenBank/DDBJ whole genome shotgun (WGS) entry which is preliminary data.</text>
</comment>